<feature type="region of interest" description="Disordered" evidence="1">
    <location>
        <begin position="1"/>
        <end position="33"/>
    </location>
</feature>
<evidence type="ECO:0000313" key="2">
    <source>
        <dbReference type="EMBL" id="GFY24564.1"/>
    </source>
</evidence>
<keyword evidence="3" id="KW-1185">Reference proteome</keyword>
<organism evidence="2 3">
    <name type="scientific">Trichonephila clavipes</name>
    <name type="common">Golden silk orbweaver</name>
    <name type="synonym">Nephila clavipes</name>
    <dbReference type="NCBI Taxonomy" id="2585209"/>
    <lineage>
        <taxon>Eukaryota</taxon>
        <taxon>Metazoa</taxon>
        <taxon>Ecdysozoa</taxon>
        <taxon>Arthropoda</taxon>
        <taxon>Chelicerata</taxon>
        <taxon>Arachnida</taxon>
        <taxon>Araneae</taxon>
        <taxon>Araneomorphae</taxon>
        <taxon>Entelegynae</taxon>
        <taxon>Araneoidea</taxon>
        <taxon>Nephilidae</taxon>
        <taxon>Trichonephila</taxon>
    </lineage>
</organism>
<reference evidence="2" key="1">
    <citation type="submission" date="2020-08" db="EMBL/GenBank/DDBJ databases">
        <title>Multicomponent nature underlies the extraordinary mechanical properties of spider dragline silk.</title>
        <authorList>
            <person name="Kono N."/>
            <person name="Nakamura H."/>
            <person name="Mori M."/>
            <person name="Yoshida Y."/>
            <person name="Ohtoshi R."/>
            <person name="Malay A.D."/>
            <person name="Moran D.A.P."/>
            <person name="Tomita M."/>
            <person name="Numata K."/>
            <person name="Arakawa K."/>
        </authorList>
    </citation>
    <scope>NUCLEOTIDE SEQUENCE</scope>
</reference>
<feature type="compositionally biased region" description="Gly residues" evidence="1">
    <location>
        <begin position="13"/>
        <end position="24"/>
    </location>
</feature>
<protein>
    <submittedName>
        <fullName evidence="2">Uncharacterized protein</fullName>
    </submittedName>
</protein>
<proteinExistence type="predicted"/>
<dbReference type="EMBL" id="BMAU01021369">
    <property type="protein sequence ID" value="GFY24564.1"/>
    <property type="molecule type" value="Genomic_DNA"/>
</dbReference>
<evidence type="ECO:0000313" key="3">
    <source>
        <dbReference type="Proteomes" id="UP000887159"/>
    </source>
</evidence>
<gene>
    <name evidence="2" type="ORF">TNCV_1016101</name>
</gene>
<evidence type="ECO:0000256" key="1">
    <source>
        <dbReference type="SAM" id="MobiDB-lite"/>
    </source>
</evidence>
<sequence>MLRGKHLPNPTMGGKGGRGPQQGGRGRRDSGLTTSNTILRHIGNMFGSYLNTGINRSVLKLGGHFLRKDRTYKRRTVGHLIIYNPTYLARKKRTEFHPQEFVYKVKPLKGYDLKVNYTRNYSLSKKGLDGILKKLGGGYDIPYARNTGLKMRDGIR</sequence>
<dbReference type="AlphaFoldDB" id="A0A8X6VY53"/>
<dbReference type="Proteomes" id="UP000887159">
    <property type="component" value="Unassembled WGS sequence"/>
</dbReference>
<name>A0A8X6VY53_TRICX</name>
<comment type="caution">
    <text evidence="2">The sequence shown here is derived from an EMBL/GenBank/DDBJ whole genome shotgun (WGS) entry which is preliminary data.</text>
</comment>
<accession>A0A8X6VY53</accession>